<name>A0A2S2BSY3_9NOCA</name>
<evidence type="ECO:0000313" key="2">
    <source>
        <dbReference type="Proteomes" id="UP000245711"/>
    </source>
</evidence>
<protein>
    <submittedName>
        <fullName evidence="1">Uncharacterized protein</fullName>
    </submittedName>
</protein>
<dbReference type="Proteomes" id="UP000245711">
    <property type="component" value="Chromosome"/>
</dbReference>
<keyword evidence="2" id="KW-1185">Reference proteome</keyword>
<accession>A0A2S2BSY3</accession>
<dbReference type="KEGG" id="roz:CBI38_08855"/>
<gene>
    <name evidence="1" type="ORF">CBI38_08855</name>
</gene>
<reference evidence="1 2" key="1">
    <citation type="submission" date="2017-05" db="EMBL/GenBank/DDBJ databases">
        <title>Isolation of Rhodococcus sp. S2-17 biodegrading of BP-3.</title>
        <authorList>
            <person name="Lee Y."/>
            <person name="Kim K.H."/>
            <person name="Chun B.H."/>
            <person name="Jung H.S."/>
            <person name="Jeon C.O."/>
        </authorList>
    </citation>
    <scope>NUCLEOTIDE SEQUENCE [LARGE SCALE GENOMIC DNA]</scope>
    <source>
        <strain evidence="1 2">S2-17</strain>
    </source>
</reference>
<organism evidence="1 2">
    <name type="scientific">Rhodococcus oxybenzonivorans</name>
    <dbReference type="NCBI Taxonomy" id="1990687"/>
    <lineage>
        <taxon>Bacteria</taxon>
        <taxon>Bacillati</taxon>
        <taxon>Actinomycetota</taxon>
        <taxon>Actinomycetes</taxon>
        <taxon>Mycobacteriales</taxon>
        <taxon>Nocardiaceae</taxon>
        <taxon>Rhodococcus</taxon>
    </lineage>
</organism>
<proteinExistence type="predicted"/>
<dbReference type="EMBL" id="CP021354">
    <property type="protein sequence ID" value="AWK71689.1"/>
    <property type="molecule type" value="Genomic_DNA"/>
</dbReference>
<sequence>MSAKKDQSERSTRSWFPVWVRTQFVARAHVLLGPTPAHSGGPEALGRGRRLCKGIVFGANDPPSGIIPRQPVLGEARRLPQVMRFHERGRVVQRGQFVGCGGGGPCAAGGDGSAAIGQPGVVTFGAQQSGAIVRPDCLDVVVHWRNLPTGVSVPPCSEA</sequence>
<dbReference type="AlphaFoldDB" id="A0A2S2BSY3"/>
<evidence type="ECO:0000313" key="1">
    <source>
        <dbReference type="EMBL" id="AWK71689.1"/>
    </source>
</evidence>